<accession>A0AAN6MH04</accession>
<dbReference type="InterPro" id="IPR051061">
    <property type="entry name" value="Zinc_finger_trans_reg"/>
</dbReference>
<gene>
    <name evidence="4" type="ORF">C8A05DRAFT_17684</name>
</gene>
<feature type="region of interest" description="Disordered" evidence="2">
    <location>
        <begin position="1"/>
        <end position="44"/>
    </location>
</feature>
<dbReference type="PANTHER" id="PTHR46179:SF19">
    <property type="entry name" value="C2H2 FINGER DOMAIN TRANSCRIPTION FACTOR (EUROFUNG)-RELATED"/>
    <property type="match status" value="1"/>
</dbReference>
<feature type="compositionally biased region" description="Polar residues" evidence="2">
    <location>
        <begin position="1"/>
        <end position="13"/>
    </location>
</feature>
<keyword evidence="5" id="KW-1185">Reference proteome</keyword>
<feature type="compositionally biased region" description="Polar residues" evidence="2">
    <location>
        <begin position="437"/>
        <end position="447"/>
    </location>
</feature>
<proteinExistence type="predicted"/>
<feature type="domain" description="C2H2-type" evidence="3">
    <location>
        <begin position="696"/>
        <end position="732"/>
    </location>
</feature>
<keyword evidence="1" id="KW-0862">Zinc</keyword>
<dbReference type="GO" id="GO:0008270">
    <property type="term" value="F:zinc ion binding"/>
    <property type="evidence" value="ECO:0007669"/>
    <property type="project" value="UniProtKB-KW"/>
</dbReference>
<dbReference type="EMBL" id="MU855721">
    <property type="protein sequence ID" value="KAK3899953.1"/>
    <property type="molecule type" value="Genomic_DNA"/>
</dbReference>
<dbReference type="GO" id="GO:0006357">
    <property type="term" value="P:regulation of transcription by RNA polymerase II"/>
    <property type="evidence" value="ECO:0007669"/>
    <property type="project" value="TreeGrafter"/>
</dbReference>
<dbReference type="SMART" id="SM00355">
    <property type="entry name" value="ZnF_C2H2"/>
    <property type="match status" value="3"/>
</dbReference>
<sequence length="776" mass="83465">MALTQSAPNTLARQHQPQPQHQPQHRYPFNFHARPNQQPQQQQQEHLLFLHHHHHQHQQLQQQAEPYLPPALYHHHQKHPDLDLDFDLDLEFKNPGLQIDVDLGFGLDFDSSHRSLSSSPASTQSLPSRYPSLVSSPLTALDGLPTPVLAESSLFAASQRSTRALVAASDAMQTETWMPSGGQVTPRSVGPFSHQRDSSRSSMGSNGPMSPFPHNLANPQIAATNDSAADAFHGLPAADELNNYQLAAKAFPSVPHDSFYAIHPGYASSTHGAATTTSAAMANYPYLATAPRRTDAGRALFPPSGHPIGPGRTQPVSHPASVASSIAADSPATPAGEPAAEEDRKRTIGELSPYFVVGPSRASSASAPRSPFPNDLALGLAPVPVPTLDRTMTDAYTDELLSPDFALASASSSGPASISPTSEVFNQRLQAANQRLTAVSNSPVSATSRDRSPFRQGSPLAPLPMHDFPPSAMGPSQVRFGSAQQLREQNKAVLDAQAMAHQQLSRSVAATSTPQTISPRDAMLDFHESDADASANFPPLFPPSNNTGFGTGAMNKAAAAQSQQAFAGLPLDNNGFNNFLAATSMPTSMQMPQPYVFGAGQRPPSTVPSVATTRLGSADTSMTGSVYGGTPPRPEARPEDDTYTCTYHGCKLRFASPFLLQKHKREGHRHPHGLAARRGDVGGMASSMLNTQAGPHRCDRINPSTGKPCNGVFSRPYDLTRHEDTIHNAKKQKVRCDLCTDEKTFSRADALTRHYRVCHPDVEIPGQKRRRAPHSG</sequence>
<comment type="caution">
    <text evidence="4">The sequence shown here is derived from an EMBL/GenBank/DDBJ whole genome shotgun (WGS) entry which is preliminary data.</text>
</comment>
<dbReference type="Proteomes" id="UP001303889">
    <property type="component" value="Unassembled WGS sequence"/>
</dbReference>
<name>A0AAN6MH04_9PEZI</name>
<evidence type="ECO:0000313" key="5">
    <source>
        <dbReference type="Proteomes" id="UP001303889"/>
    </source>
</evidence>
<feature type="compositionally biased region" description="Polar residues" evidence="2">
    <location>
        <begin position="177"/>
        <end position="186"/>
    </location>
</feature>
<reference evidence="4" key="2">
    <citation type="submission" date="2023-05" db="EMBL/GenBank/DDBJ databases">
        <authorList>
            <consortium name="Lawrence Berkeley National Laboratory"/>
            <person name="Steindorff A."/>
            <person name="Hensen N."/>
            <person name="Bonometti L."/>
            <person name="Westerberg I."/>
            <person name="Brannstrom I.O."/>
            <person name="Guillou S."/>
            <person name="Cros-Aarteil S."/>
            <person name="Calhoun S."/>
            <person name="Haridas S."/>
            <person name="Kuo A."/>
            <person name="Mondo S."/>
            <person name="Pangilinan J."/>
            <person name="Riley R."/>
            <person name="Labutti K."/>
            <person name="Andreopoulos B."/>
            <person name="Lipzen A."/>
            <person name="Chen C."/>
            <person name="Yanf M."/>
            <person name="Daum C."/>
            <person name="Ng V."/>
            <person name="Clum A."/>
            <person name="Ohm R."/>
            <person name="Martin F."/>
            <person name="Silar P."/>
            <person name="Natvig D."/>
            <person name="Lalanne C."/>
            <person name="Gautier V."/>
            <person name="Ament-Velasquez S.L."/>
            <person name="Kruys A."/>
            <person name="Hutchinson M.I."/>
            <person name="Powell A.J."/>
            <person name="Barry K."/>
            <person name="Miller A.N."/>
            <person name="Grigoriev I.V."/>
            <person name="Debuchy R."/>
            <person name="Gladieux P."/>
            <person name="Thoren M.H."/>
            <person name="Johannesson H."/>
        </authorList>
    </citation>
    <scope>NUCLEOTIDE SEQUENCE</scope>
    <source>
        <strain evidence="4">CBS 103.79</strain>
    </source>
</reference>
<evidence type="ECO:0000313" key="4">
    <source>
        <dbReference type="EMBL" id="KAK3899953.1"/>
    </source>
</evidence>
<reference evidence="4" key="1">
    <citation type="journal article" date="2023" name="Mol. Phylogenet. Evol.">
        <title>Genome-scale phylogeny and comparative genomics of the fungal order Sordariales.</title>
        <authorList>
            <person name="Hensen N."/>
            <person name="Bonometti L."/>
            <person name="Westerberg I."/>
            <person name="Brannstrom I.O."/>
            <person name="Guillou S."/>
            <person name="Cros-Aarteil S."/>
            <person name="Calhoun S."/>
            <person name="Haridas S."/>
            <person name="Kuo A."/>
            <person name="Mondo S."/>
            <person name="Pangilinan J."/>
            <person name="Riley R."/>
            <person name="LaButti K."/>
            <person name="Andreopoulos B."/>
            <person name="Lipzen A."/>
            <person name="Chen C."/>
            <person name="Yan M."/>
            <person name="Daum C."/>
            <person name="Ng V."/>
            <person name="Clum A."/>
            <person name="Steindorff A."/>
            <person name="Ohm R.A."/>
            <person name="Martin F."/>
            <person name="Silar P."/>
            <person name="Natvig D.O."/>
            <person name="Lalanne C."/>
            <person name="Gautier V."/>
            <person name="Ament-Velasquez S.L."/>
            <person name="Kruys A."/>
            <person name="Hutchinson M.I."/>
            <person name="Powell A.J."/>
            <person name="Barry K."/>
            <person name="Miller A.N."/>
            <person name="Grigoriev I.V."/>
            <person name="Debuchy R."/>
            <person name="Gladieux P."/>
            <person name="Hiltunen Thoren M."/>
            <person name="Johannesson H."/>
        </authorList>
    </citation>
    <scope>NUCLEOTIDE SEQUENCE</scope>
    <source>
        <strain evidence="4">CBS 103.79</strain>
    </source>
</reference>
<dbReference type="InterPro" id="IPR013087">
    <property type="entry name" value="Znf_C2H2_type"/>
</dbReference>
<feature type="region of interest" description="Disordered" evidence="2">
    <location>
        <begin position="299"/>
        <end position="347"/>
    </location>
</feature>
<dbReference type="PANTHER" id="PTHR46179">
    <property type="entry name" value="ZINC FINGER PROTEIN"/>
    <property type="match status" value="1"/>
</dbReference>
<evidence type="ECO:0000256" key="2">
    <source>
        <dbReference type="SAM" id="MobiDB-lite"/>
    </source>
</evidence>
<dbReference type="Gene3D" id="3.30.160.60">
    <property type="entry name" value="Classic Zinc Finger"/>
    <property type="match status" value="1"/>
</dbReference>
<evidence type="ECO:0000259" key="3">
    <source>
        <dbReference type="PROSITE" id="PS50157"/>
    </source>
</evidence>
<feature type="region of interest" description="Disordered" evidence="2">
    <location>
        <begin position="437"/>
        <end position="458"/>
    </location>
</feature>
<evidence type="ECO:0000256" key="1">
    <source>
        <dbReference type="PROSITE-ProRule" id="PRU00042"/>
    </source>
</evidence>
<protein>
    <recommendedName>
        <fullName evidence="3">C2H2-type domain-containing protein</fullName>
    </recommendedName>
</protein>
<keyword evidence="1" id="KW-0863">Zinc-finger</keyword>
<dbReference type="GO" id="GO:0005634">
    <property type="term" value="C:nucleus"/>
    <property type="evidence" value="ECO:0007669"/>
    <property type="project" value="TreeGrafter"/>
</dbReference>
<organism evidence="4 5">
    <name type="scientific">Staphylotrichum tortipilum</name>
    <dbReference type="NCBI Taxonomy" id="2831512"/>
    <lineage>
        <taxon>Eukaryota</taxon>
        <taxon>Fungi</taxon>
        <taxon>Dikarya</taxon>
        <taxon>Ascomycota</taxon>
        <taxon>Pezizomycotina</taxon>
        <taxon>Sordariomycetes</taxon>
        <taxon>Sordariomycetidae</taxon>
        <taxon>Sordariales</taxon>
        <taxon>Chaetomiaceae</taxon>
        <taxon>Staphylotrichum</taxon>
    </lineage>
</organism>
<feature type="region of interest" description="Disordered" evidence="2">
    <location>
        <begin position="618"/>
        <end position="639"/>
    </location>
</feature>
<dbReference type="AlphaFoldDB" id="A0AAN6MH04"/>
<dbReference type="PROSITE" id="PS00028">
    <property type="entry name" value="ZINC_FINGER_C2H2_1"/>
    <property type="match status" value="1"/>
</dbReference>
<keyword evidence="1" id="KW-0479">Metal-binding</keyword>
<feature type="region of interest" description="Disordered" evidence="2">
    <location>
        <begin position="177"/>
        <end position="219"/>
    </location>
</feature>
<dbReference type="PROSITE" id="PS50157">
    <property type="entry name" value="ZINC_FINGER_C2H2_2"/>
    <property type="match status" value="1"/>
</dbReference>